<dbReference type="Gene3D" id="3.40.50.720">
    <property type="entry name" value="NAD(P)-binding Rossmann-like Domain"/>
    <property type="match status" value="1"/>
</dbReference>
<dbReference type="SUPFAM" id="SSF51735">
    <property type="entry name" value="NAD(P)-binding Rossmann-fold domains"/>
    <property type="match status" value="1"/>
</dbReference>
<dbReference type="AlphaFoldDB" id="A0ABD2NE66"/>
<evidence type="ECO:0000256" key="1">
    <source>
        <dbReference type="ARBA" id="ARBA00023002"/>
    </source>
</evidence>
<organism evidence="2 3">
    <name type="scientific">Cryptolaemus montrouzieri</name>
    <dbReference type="NCBI Taxonomy" id="559131"/>
    <lineage>
        <taxon>Eukaryota</taxon>
        <taxon>Metazoa</taxon>
        <taxon>Ecdysozoa</taxon>
        <taxon>Arthropoda</taxon>
        <taxon>Hexapoda</taxon>
        <taxon>Insecta</taxon>
        <taxon>Pterygota</taxon>
        <taxon>Neoptera</taxon>
        <taxon>Endopterygota</taxon>
        <taxon>Coleoptera</taxon>
        <taxon>Polyphaga</taxon>
        <taxon>Cucujiformia</taxon>
        <taxon>Coccinelloidea</taxon>
        <taxon>Coccinellidae</taxon>
        <taxon>Scymninae</taxon>
        <taxon>Scymnini</taxon>
        <taxon>Cryptolaemus</taxon>
    </lineage>
</organism>
<dbReference type="InterPro" id="IPR036291">
    <property type="entry name" value="NAD(P)-bd_dom_sf"/>
</dbReference>
<keyword evidence="3" id="KW-1185">Reference proteome</keyword>
<protein>
    <submittedName>
        <fullName evidence="2">Uncharacterized protein</fullName>
    </submittedName>
</protein>
<dbReference type="EMBL" id="JABFTP020000103">
    <property type="protein sequence ID" value="KAL3276982.1"/>
    <property type="molecule type" value="Genomic_DNA"/>
</dbReference>
<accession>A0ABD2NE66</accession>
<dbReference type="PRINTS" id="PR00081">
    <property type="entry name" value="GDHRDH"/>
</dbReference>
<dbReference type="Pfam" id="PF00106">
    <property type="entry name" value="adh_short"/>
    <property type="match status" value="1"/>
</dbReference>
<evidence type="ECO:0000313" key="2">
    <source>
        <dbReference type="EMBL" id="KAL3276982.1"/>
    </source>
</evidence>
<dbReference type="PANTHER" id="PTHR43157">
    <property type="entry name" value="PHOSPHATIDYLINOSITOL-GLYCAN BIOSYNTHESIS CLASS F PROTEIN-RELATED"/>
    <property type="match status" value="1"/>
</dbReference>
<reference evidence="2 3" key="1">
    <citation type="journal article" date="2021" name="BMC Biol.">
        <title>Horizontally acquired antibacterial genes associated with adaptive radiation of ladybird beetles.</title>
        <authorList>
            <person name="Li H.S."/>
            <person name="Tang X.F."/>
            <person name="Huang Y.H."/>
            <person name="Xu Z.Y."/>
            <person name="Chen M.L."/>
            <person name="Du X.Y."/>
            <person name="Qiu B.Y."/>
            <person name="Chen P.T."/>
            <person name="Zhang W."/>
            <person name="Slipinski A."/>
            <person name="Escalona H.E."/>
            <person name="Waterhouse R.M."/>
            <person name="Zwick A."/>
            <person name="Pang H."/>
        </authorList>
    </citation>
    <scope>NUCLEOTIDE SEQUENCE [LARGE SCALE GENOMIC DNA]</scope>
    <source>
        <strain evidence="2">SYSU2018</strain>
    </source>
</reference>
<proteinExistence type="predicted"/>
<dbReference type="PANTHER" id="PTHR43157:SF31">
    <property type="entry name" value="PHOSPHATIDYLINOSITOL-GLYCAN BIOSYNTHESIS CLASS F PROTEIN"/>
    <property type="match status" value="1"/>
</dbReference>
<sequence>MSSTSVCDKISWYYNVLVFLVRWLIRNYTIGYSDSIACLNGKTAIVTGGNAGIGYAITTLLASRGCRVIIACRSECSTEKNEIIAKTGNPNILIKKLDLASIKSVRSFAEEIKKTESKIDILVNNAGASSVREKFSEDGLNALMHTNYFGSFLLTHLLVEPLKASANARVVFTSSILSGIQQVTTGSINPREISKFWSGLINYSNSKFLNTLAGQEFAKRMRKYNINVNTADTGSVRSEIFKKANAVHPSFPMRVLSFLAFILSRDTHEGAQTSFHLATSEKLKEETGQLYFRCKPFPKASILNNQEFCDEIWRRSEELVKLKPQERL</sequence>
<dbReference type="GO" id="GO:0016491">
    <property type="term" value="F:oxidoreductase activity"/>
    <property type="evidence" value="ECO:0007669"/>
    <property type="project" value="UniProtKB-KW"/>
</dbReference>
<dbReference type="InterPro" id="IPR002347">
    <property type="entry name" value="SDR_fam"/>
</dbReference>
<name>A0ABD2NE66_9CUCU</name>
<comment type="caution">
    <text evidence="2">The sequence shown here is derived from an EMBL/GenBank/DDBJ whole genome shotgun (WGS) entry which is preliminary data.</text>
</comment>
<gene>
    <name evidence="2" type="ORF">HHI36_012344</name>
</gene>
<dbReference type="Proteomes" id="UP001516400">
    <property type="component" value="Unassembled WGS sequence"/>
</dbReference>
<keyword evidence="1" id="KW-0560">Oxidoreductase</keyword>
<evidence type="ECO:0000313" key="3">
    <source>
        <dbReference type="Proteomes" id="UP001516400"/>
    </source>
</evidence>